<sequence>MAIRLPPALDTALDRTVVLGYGRTGFHLRHGAWPALPAHALRSRTALVTGANSGIGKAIAAGLADLGATVTLLVRNEARGASAATEIAAAFPNARLRVECCDVADLTDVRRFAAEFAERTERLDVLVHNAGVLPATRRESPQGHEICVATHVLGPLLATELLAPVLARSGDARVIQVSSGGMYTQALHPDDFEYRTGDYRGATAYARSKRMQVALTPILSDRYAAAGISVHTMHPGWVDTPGVADSLPTFRAWTRPLLRTPAEGADTVIWLSATDVPSGRFWHDRRARPEHYRRRTRESDADRERLWRYCAAAVGLPAQ</sequence>
<dbReference type="Gene3D" id="3.40.50.720">
    <property type="entry name" value="NAD(P)-binding Rossmann-like Domain"/>
    <property type="match status" value="1"/>
</dbReference>
<dbReference type="InterPro" id="IPR036291">
    <property type="entry name" value="NAD(P)-bd_dom_sf"/>
</dbReference>
<dbReference type="PANTHER" id="PTHR44656:SF7">
    <property type="entry name" value="DEHYDROGENASE_REDUCTASE SDR FAMILY MEMBER 12"/>
    <property type="match status" value="1"/>
</dbReference>
<dbReference type="Pfam" id="PF00106">
    <property type="entry name" value="adh_short"/>
    <property type="match status" value="1"/>
</dbReference>
<dbReference type="EMBL" id="CP074371">
    <property type="protein sequence ID" value="QVI18899.1"/>
    <property type="molecule type" value="Genomic_DNA"/>
</dbReference>
<name>A0ABX8CH65_9NOCA</name>
<reference evidence="1 2" key="1">
    <citation type="submission" date="2021-04" db="EMBL/GenBank/DDBJ databases">
        <title>Nocardia tengchongensis.</title>
        <authorList>
            <person name="Zhuang k."/>
            <person name="Ran Y."/>
            <person name="Li W."/>
        </authorList>
    </citation>
    <scope>NUCLEOTIDE SEQUENCE [LARGE SCALE GENOMIC DNA]</scope>
    <source>
        <strain evidence="1 2">CFH S0057</strain>
    </source>
</reference>
<dbReference type="InterPro" id="IPR052992">
    <property type="entry name" value="SDR_member_12"/>
</dbReference>
<keyword evidence="2" id="KW-1185">Reference proteome</keyword>
<dbReference type="InterPro" id="IPR002347">
    <property type="entry name" value="SDR_fam"/>
</dbReference>
<gene>
    <name evidence="1" type="ORF">KHQ06_20545</name>
</gene>
<dbReference type="PANTHER" id="PTHR44656">
    <property type="entry name" value="DEHYDROGENASE/REDUCTASE SDR FAMILY MEMBER 12"/>
    <property type="match status" value="1"/>
</dbReference>
<organism evidence="1 2">
    <name type="scientific">Nocardia tengchongensis</name>
    <dbReference type="NCBI Taxonomy" id="2055889"/>
    <lineage>
        <taxon>Bacteria</taxon>
        <taxon>Bacillati</taxon>
        <taxon>Actinomycetota</taxon>
        <taxon>Actinomycetes</taxon>
        <taxon>Mycobacteriales</taxon>
        <taxon>Nocardiaceae</taxon>
        <taxon>Nocardia</taxon>
    </lineage>
</organism>
<dbReference type="PRINTS" id="PR00081">
    <property type="entry name" value="GDHRDH"/>
</dbReference>
<evidence type="ECO:0000313" key="2">
    <source>
        <dbReference type="Proteomes" id="UP000683310"/>
    </source>
</evidence>
<proteinExistence type="predicted"/>
<dbReference type="SUPFAM" id="SSF51735">
    <property type="entry name" value="NAD(P)-binding Rossmann-fold domains"/>
    <property type="match status" value="1"/>
</dbReference>
<dbReference type="Proteomes" id="UP000683310">
    <property type="component" value="Chromosome"/>
</dbReference>
<evidence type="ECO:0000313" key="1">
    <source>
        <dbReference type="EMBL" id="QVI18899.1"/>
    </source>
</evidence>
<protein>
    <submittedName>
        <fullName evidence="1">SDR family NAD(P)-dependent oxidoreductase</fullName>
    </submittedName>
</protein>
<accession>A0ABX8CH65</accession>